<dbReference type="RefSeq" id="WP_310018537.1">
    <property type="nucleotide sequence ID" value="NZ_JAVDUM010000004.1"/>
</dbReference>
<gene>
    <name evidence="2" type="ORF">J2Y69_001177</name>
</gene>
<comment type="caution">
    <text evidence="2">The sequence shown here is derived from an EMBL/GenBank/DDBJ whole genome shotgun (WGS) entry which is preliminary data.</text>
</comment>
<evidence type="ECO:0000313" key="2">
    <source>
        <dbReference type="EMBL" id="MDR6866584.1"/>
    </source>
</evidence>
<dbReference type="SUPFAM" id="SSF51735">
    <property type="entry name" value="NAD(P)-binding Rossmann-fold domains"/>
    <property type="match status" value="1"/>
</dbReference>
<sequence length="299" mass="31542">MTGASGFVGGAVADALAADGHDVVGFGRRANGWSHPGGEYRVWDLPSAEAPADAGTFHAVVHCAGLADDHVPVQESMRVNVGGTVAVAEAFAHARLVHVSSSSVYDMRHPSVRAHEDRGPARRHLNGYSLSKALAEEALRGRDAVILRPHAVYGPGDATLLPRLEAAVRRGRLVLPRGGRVLHSLTGIGNLVDAVRLGLDGVPGTYNVTDASPVLLREFIAEALRLRGRDVRVTGVPFPVAYAAGAAADAAHRVIGVDPMLSRYRVAQLGRERTYDLGNAQRGLGYRPADASLEGAEGW</sequence>
<evidence type="ECO:0000259" key="1">
    <source>
        <dbReference type="Pfam" id="PF01370"/>
    </source>
</evidence>
<dbReference type="PANTHER" id="PTHR43245:SF51">
    <property type="entry name" value="SHORT CHAIN DEHYDROGENASE_REDUCTASE FAMILY 42E, MEMBER 2"/>
    <property type="match status" value="1"/>
</dbReference>
<dbReference type="InterPro" id="IPR036291">
    <property type="entry name" value="NAD(P)-bd_dom_sf"/>
</dbReference>
<name>A0ABU1SAG5_9MICO</name>
<accession>A0ABU1SAG5</accession>
<dbReference type="InterPro" id="IPR050177">
    <property type="entry name" value="Lipid_A_modif_metabolic_enz"/>
</dbReference>
<dbReference type="Pfam" id="PF01370">
    <property type="entry name" value="Epimerase"/>
    <property type="match status" value="1"/>
</dbReference>
<dbReference type="InterPro" id="IPR001509">
    <property type="entry name" value="Epimerase_deHydtase"/>
</dbReference>
<organism evidence="2 3">
    <name type="scientific">Microbacterium resistens</name>
    <dbReference type="NCBI Taxonomy" id="156977"/>
    <lineage>
        <taxon>Bacteria</taxon>
        <taxon>Bacillati</taxon>
        <taxon>Actinomycetota</taxon>
        <taxon>Actinomycetes</taxon>
        <taxon>Micrococcales</taxon>
        <taxon>Microbacteriaceae</taxon>
        <taxon>Microbacterium</taxon>
    </lineage>
</organism>
<dbReference type="EMBL" id="JAVDUM010000004">
    <property type="protein sequence ID" value="MDR6866584.1"/>
    <property type="molecule type" value="Genomic_DNA"/>
</dbReference>
<dbReference type="Gene3D" id="3.40.50.720">
    <property type="entry name" value="NAD(P)-binding Rossmann-like Domain"/>
    <property type="match status" value="1"/>
</dbReference>
<evidence type="ECO:0000313" key="3">
    <source>
        <dbReference type="Proteomes" id="UP001259347"/>
    </source>
</evidence>
<reference evidence="2 3" key="1">
    <citation type="submission" date="2023-07" db="EMBL/GenBank/DDBJ databases">
        <title>Sorghum-associated microbial communities from plants grown in Nebraska, USA.</title>
        <authorList>
            <person name="Schachtman D."/>
        </authorList>
    </citation>
    <scope>NUCLEOTIDE SEQUENCE [LARGE SCALE GENOMIC DNA]</scope>
    <source>
        <strain evidence="2 3">2980</strain>
    </source>
</reference>
<protein>
    <submittedName>
        <fullName evidence="2">Nucleoside-diphosphate-sugar epimerase</fullName>
    </submittedName>
</protein>
<dbReference type="Proteomes" id="UP001259347">
    <property type="component" value="Unassembled WGS sequence"/>
</dbReference>
<proteinExistence type="predicted"/>
<dbReference type="PANTHER" id="PTHR43245">
    <property type="entry name" value="BIFUNCTIONAL POLYMYXIN RESISTANCE PROTEIN ARNA"/>
    <property type="match status" value="1"/>
</dbReference>
<feature type="domain" description="NAD-dependent epimerase/dehydratase" evidence="1">
    <location>
        <begin position="1"/>
        <end position="207"/>
    </location>
</feature>
<keyword evidence="3" id="KW-1185">Reference proteome</keyword>